<comment type="caution">
    <text evidence="2">The sequence shown here is derived from an EMBL/GenBank/DDBJ whole genome shotgun (WGS) entry which is preliminary data.</text>
</comment>
<feature type="region of interest" description="Disordered" evidence="1">
    <location>
        <begin position="1"/>
        <end position="38"/>
    </location>
</feature>
<reference evidence="2" key="1">
    <citation type="submission" date="2021-02" db="EMBL/GenBank/DDBJ databases">
        <authorList>
            <person name="Palmer J.M."/>
        </authorList>
    </citation>
    <scope>NUCLEOTIDE SEQUENCE</scope>
    <source>
        <strain evidence="2">SCRP23</strain>
    </source>
</reference>
<keyword evidence="3" id="KW-1185">Reference proteome</keyword>
<feature type="compositionally biased region" description="Basic residues" evidence="1">
    <location>
        <begin position="1"/>
        <end position="11"/>
    </location>
</feature>
<accession>A0A8T1WBP1</accession>
<evidence type="ECO:0000313" key="3">
    <source>
        <dbReference type="Proteomes" id="UP000693981"/>
    </source>
</evidence>
<name>A0A8T1WBP1_9STRA</name>
<organism evidence="2 3">
    <name type="scientific">Phytophthora boehmeriae</name>
    <dbReference type="NCBI Taxonomy" id="109152"/>
    <lineage>
        <taxon>Eukaryota</taxon>
        <taxon>Sar</taxon>
        <taxon>Stramenopiles</taxon>
        <taxon>Oomycota</taxon>
        <taxon>Peronosporomycetes</taxon>
        <taxon>Peronosporales</taxon>
        <taxon>Peronosporaceae</taxon>
        <taxon>Phytophthora</taxon>
    </lineage>
</organism>
<dbReference type="Proteomes" id="UP000693981">
    <property type="component" value="Unassembled WGS sequence"/>
</dbReference>
<proteinExistence type="predicted"/>
<evidence type="ECO:0000313" key="2">
    <source>
        <dbReference type="EMBL" id="KAG7391057.1"/>
    </source>
</evidence>
<dbReference type="AlphaFoldDB" id="A0A8T1WBP1"/>
<sequence>MASGALKKRNPVNKTETPPSNLKKPRVKAPDTADHNMVGDSQLATAPIISVDEDAVEPTATASQYVSPLERYQRMRDQQVAEIETVTTVESLANFIRTNDVDQPSVRARLQAKGRVIWTSDHIVTTGELAKIHIVDLQAPESLEKLQKFRGAYDSDYLAIDKLLITAAVFGCTASTPGMPPDGAIMTITNPSKVSLFMDKACQLRVRLANLTFEE</sequence>
<dbReference type="OrthoDB" id="93877at2759"/>
<dbReference type="EMBL" id="JAGDFL010000366">
    <property type="protein sequence ID" value="KAG7391057.1"/>
    <property type="molecule type" value="Genomic_DNA"/>
</dbReference>
<gene>
    <name evidence="2" type="ORF">PHYBOEH_006792</name>
</gene>
<protein>
    <submittedName>
        <fullName evidence="2">Uncharacterized protein</fullName>
    </submittedName>
</protein>
<evidence type="ECO:0000256" key="1">
    <source>
        <dbReference type="SAM" id="MobiDB-lite"/>
    </source>
</evidence>